<dbReference type="PATRIC" id="fig|717774.3.peg.1816"/>
<proteinExistence type="predicted"/>
<accession>F2K0N1</accession>
<dbReference type="RefSeq" id="WP_013660920.1">
    <property type="nucleotide sequence ID" value="NC_015276.1"/>
</dbReference>
<dbReference type="PANTHER" id="PTHR36931:SF1">
    <property type="entry name" value="UPF0153 PROTEIN YEIW"/>
    <property type="match status" value="1"/>
</dbReference>
<dbReference type="STRING" id="717774.Marme_1759"/>
<evidence type="ECO:0000313" key="2">
    <source>
        <dbReference type="Proteomes" id="UP000001062"/>
    </source>
</evidence>
<dbReference type="eggNOG" id="ENOG5032S46">
    <property type="taxonomic scope" value="Bacteria"/>
</dbReference>
<dbReference type="Proteomes" id="UP000001062">
    <property type="component" value="Chromosome"/>
</dbReference>
<sequence length="94" mass="10221">MNCRPLCGACCTAPSISSPIPGMPEGKPAGMPCIHLLNDRRCAIFSDPSRPKVCSDFLPAEYVCGNTREEAITILTDLENETTPFPKYSLESNE</sequence>
<evidence type="ECO:0000313" key="1">
    <source>
        <dbReference type="EMBL" id="ADZ91015.1"/>
    </source>
</evidence>
<keyword evidence="2" id="KW-1185">Reference proteome</keyword>
<dbReference type="AlphaFoldDB" id="F2K0N1"/>
<name>F2K0N1_MARM1</name>
<dbReference type="PANTHER" id="PTHR36931">
    <property type="entry name" value="UPF0153 PROTEIN YEIW"/>
    <property type="match status" value="1"/>
</dbReference>
<reference evidence="1 2" key="1">
    <citation type="journal article" date="2012" name="Stand. Genomic Sci.">
        <title>Complete genome sequence of the melanogenic marine bacterium Marinomonas mediterranea type strain (MMB-1(T)).</title>
        <authorList>
            <person name="Lucas-Elio P."/>
            <person name="Goodwin L."/>
            <person name="Woyke T."/>
            <person name="Pitluck S."/>
            <person name="Nolan M."/>
            <person name="Kyrpides N.C."/>
            <person name="Detter J.C."/>
            <person name="Copeland A."/>
            <person name="Teshima H."/>
            <person name="Bruce D."/>
            <person name="Detter C."/>
            <person name="Tapia R."/>
            <person name="Han S."/>
            <person name="Land M.L."/>
            <person name="Ivanova N."/>
            <person name="Mikhailova N."/>
            <person name="Johnston A.W."/>
            <person name="Sanchez-Amat A."/>
        </authorList>
    </citation>
    <scope>NUCLEOTIDE SEQUENCE [LARGE SCALE GENOMIC DNA]</scope>
    <source>
        <strain evidence="2">ATCC 700492 / JCM 21426 / NBRC 103028 / MMB-1</strain>
    </source>
</reference>
<dbReference type="EMBL" id="CP002583">
    <property type="protein sequence ID" value="ADZ91015.1"/>
    <property type="molecule type" value="Genomic_DNA"/>
</dbReference>
<dbReference type="OrthoDB" id="9803986at2"/>
<protein>
    <recommendedName>
        <fullName evidence="3">Proteinase inhibitor</fullName>
    </recommendedName>
</protein>
<organism evidence="1 2">
    <name type="scientific">Marinomonas mediterranea (strain ATCC 700492 / JCM 21426 / NBRC 103028 / MMB-1)</name>
    <dbReference type="NCBI Taxonomy" id="717774"/>
    <lineage>
        <taxon>Bacteria</taxon>
        <taxon>Pseudomonadati</taxon>
        <taxon>Pseudomonadota</taxon>
        <taxon>Gammaproteobacteria</taxon>
        <taxon>Oceanospirillales</taxon>
        <taxon>Oceanospirillaceae</taxon>
        <taxon>Marinomonas</taxon>
    </lineage>
</organism>
<gene>
    <name evidence="1" type="ordered locus">Marme_1759</name>
</gene>
<dbReference type="HOGENOM" id="CLU_148512_0_1_6"/>
<dbReference type="InterPro" id="IPR005358">
    <property type="entry name" value="Puta_zinc/iron-chelating_dom"/>
</dbReference>
<dbReference type="InterPro" id="IPR052572">
    <property type="entry name" value="UPF0153_domain"/>
</dbReference>
<dbReference type="Pfam" id="PF03692">
    <property type="entry name" value="CxxCxxCC"/>
    <property type="match status" value="1"/>
</dbReference>
<dbReference type="KEGG" id="mme:Marme_1759"/>
<evidence type="ECO:0008006" key="3">
    <source>
        <dbReference type="Google" id="ProtNLM"/>
    </source>
</evidence>